<proteinExistence type="inferred from homology"/>
<dbReference type="SMART" id="SM00198">
    <property type="entry name" value="SCP"/>
    <property type="match status" value="1"/>
</dbReference>
<protein>
    <submittedName>
        <fullName evidence="5">Cysteine rich secretory protein 2</fullName>
    </submittedName>
</protein>
<dbReference type="PRINTS" id="PR00837">
    <property type="entry name" value="V5TPXLIKE"/>
</dbReference>
<reference evidence="5" key="2">
    <citation type="submission" date="2025-09" db="UniProtKB">
        <authorList>
            <consortium name="Ensembl"/>
        </authorList>
    </citation>
    <scope>IDENTIFICATION</scope>
</reference>
<dbReference type="Ensembl" id="ENSACOT00000018982.1">
    <property type="protein sequence ID" value="ENSACOP00000018318.1"/>
    <property type="gene ID" value="ENSACOG00000012641.1"/>
</dbReference>
<evidence type="ECO:0000313" key="6">
    <source>
        <dbReference type="Proteomes" id="UP000694522"/>
    </source>
</evidence>
<evidence type="ECO:0000313" key="5">
    <source>
        <dbReference type="Ensembl" id="ENSACOP00000018318.1"/>
    </source>
</evidence>
<dbReference type="GO" id="GO:0005576">
    <property type="term" value="C:extracellular region"/>
    <property type="evidence" value="ECO:0007669"/>
    <property type="project" value="InterPro"/>
</dbReference>
<name>A0A8B9IZV1_9PSIT</name>
<dbReference type="CDD" id="cd05383">
    <property type="entry name" value="CAP_CRISP"/>
    <property type="match status" value="1"/>
</dbReference>
<dbReference type="Gene3D" id="3.40.33.10">
    <property type="entry name" value="CAP"/>
    <property type="match status" value="1"/>
</dbReference>
<keyword evidence="6" id="KW-1185">Reference proteome</keyword>
<dbReference type="PANTHER" id="PTHR10334">
    <property type="entry name" value="CYSTEINE-RICH SECRETORY PROTEIN-RELATED"/>
    <property type="match status" value="1"/>
</dbReference>
<evidence type="ECO:0000256" key="3">
    <source>
        <dbReference type="SAM" id="SignalP"/>
    </source>
</evidence>
<keyword evidence="2" id="KW-1015">Disulfide bond</keyword>
<dbReference type="InterPro" id="IPR014044">
    <property type="entry name" value="CAP_dom"/>
</dbReference>
<dbReference type="InterPro" id="IPR035940">
    <property type="entry name" value="CAP_sf"/>
</dbReference>
<evidence type="ECO:0000256" key="1">
    <source>
        <dbReference type="ARBA" id="ARBA00009923"/>
    </source>
</evidence>
<evidence type="ECO:0000259" key="4">
    <source>
        <dbReference type="SMART" id="SM00198"/>
    </source>
</evidence>
<dbReference type="Proteomes" id="UP000694522">
    <property type="component" value="Unplaced"/>
</dbReference>
<dbReference type="AlphaFoldDB" id="A0A8B9IZV1"/>
<dbReference type="PROSITE" id="PS01010">
    <property type="entry name" value="CRISP_2"/>
    <property type="match status" value="1"/>
</dbReference>
<dbReference type="FunFam" id="3.40.33.10:FF:000005">
    <property type="entry name" value="Cysteine-rich secretory protein 2"/>
    <property type="match status" value="1"/>
</dbReference>
<dbReference type="Pfam" id="PF00188">
    <property type="entry name" value="CAP"/>
    <property type="match status" value="1"/>
</dbReference>
<dbReference type="PROSITE" id="PS01009">
    <property type="entry name" value="CRISP_1"/>
    <property type="match status" value="1"/>
</dbReference>
<comment type="similarity">
    <text evidence="1">Belongs to the CRISP family.</text>
</comment>
<evidence type="ECO:0000256" key="2">
    <source>
        <dbReference type="ARBA" id="ARBA00023157"/>
    </source>
</evidence>
<sequence>MQPSQLTFFLLIPHSFTGSIYLTLPLYHPTGPEPCASLFAHSPILSTCITDFFQAAKQANIISRHLEWFFPEPEDFNALSTNRADQQNLIVNTHNTLRRGVKPTASNMLKMEWNAPAAKNAQNWANKCTLTHSPASMRKTSVQCGENLFMSTGPFSWSDVIQSWYNEEENFEYGIGAKTQGAVIGHYTQVVWYNSYQIGCAVAFCPNKTYKYFYVCQYCPMGNLISSIQTPYKKGEPCGDCPDACDDGLCKKYQLIYANEYFLIICSNTGPKALLQNHTSPC</sequence>
<feature type="domain" description="SCP" evidence="4">
    <location>
        <begin position="85"/>
        <end position="226"/>
    </location>
</feature>
<feature type="chain" id="PRO_5034631687" evidence="3">
    <location>
        <begin position="19"/>
        <end position="282"/>
    </location>
</feature>
<accession>A0A8B9IZV1</accession>
<dbReference type="InterPro" id="IPR018244">
    <property type="entry name" value="Allrgn_V5/Tpx1_CS"/>
</dbReference>
<keyword evidence="3" id="KW-0732">Signal</keyword>
<feature type="signal peptide" evidence="3">
    <location>
        <begin position="1"/>
        <end position="18"/>
    </location>
</feature>
<dbReference type="InterPro" id="IPR001283">
    <property type="entry name" value="CRISP-related"/>
</dbReference>
<reference evidence="5" key="1">
    <citation type="submission" date="2025-08" db="UniProtKB">
        <authorList>
            <consortium name="Ensembl"/>
        </authorList>
    </citation>
    <scope>IDENTIFICATION</scope>
</reference>
<dbReference type="SUPFAM" id="SSF55797">
    <property type="entry name" value="PR-1-like"/>
    <property type="match status" value="1"/>
</dbReference>
<dbReference type="InterPro" id="IPR034117">
    <property type="entry name" value="SCP_CRISP"/>
</dbReference>
<organism evidence="5 6">
    <name type="scientific">Amazona collaria</name>
    <name type="common">yellow-billed parrot</name>
    <dbReference type="NCBI Taxonomy" id="241587"/>
    <lineage>
        <taxon>Eukaryota</taxon>
        <taxon>Metazoa</taxon>
        <taxon>Chordata</taxon>
        <taxon>Craniata</taxon>
        <taxon>Vertebrata</taxon>
        <taxon>Euteleostomi</taxon>
        <taxon>Archelosauria</taxon>
        <taxon>Archosauria</taxon>
        <taxon>Dinosauria</taxon>
        <taxon>Saurischia</taxon>
        <taxon>Theropoda</taxon>
        <taxon>Coelurosauria</taxon>
        <taxon>Aves</taxon>
        <taxon>Neognathae</taxon>
        <taxon>Neoaves</taxon>
        <taxon>Telluraves</taxon>
        <taxon>Australaves</taxon>
        <taxon>Psittaciformes</taxon>
        <taxon>Psittacidae</taxon>
        <taxon>Amazona</taxon>
    </lineage>
</organism>